<organism evidence="3 4">
    <name type="scientific">Collybiopsis luxurians FD-317 M1</name>
    <dbReference type="NCBI Taxonomy" id="944289"/>
    <lineage>
        <taxon>Eukaryota</taxon>
        <taxon>Fungi</taxon>
        <taxon>Dikarya</taxon>
        <taxon>Basidiomycota</taxon>
        <taxon>Agaricomycotina</taxon>
        <taxon>Agaricomycetes</taxon>
        <taxon>Agaricomycetidae</taxon>
        <taxon>Agaricales</taxon>
        <taxon>Marasmiineae</taxon>
        <taxon>Omphalotaceae</taxon>
        <taxon>Collybiopsis</taxon>
        <taxon>Collybiopsis luxurians</taxon>
    </lineage>
</organism>
<protein>
    <recommendedName>
        <fullName evidence="2">Nephrocystin 3-like N-terminal domain-containing protein</fullName>
    </recommendedName>
</protein>
<accession>A0A0D0CZL4</accession>
<reference evidence="3 4" key="1">
    <citation type="submission" date="2014-04" db="EMBL/GenBank/DDBJ databases">
        <title>Evolutionary Origins and Diversification of the Mycorrhizal Mutualists.</title>
        <authorList>
            <consortium name="DOE Joint Genome Institute"/>
            <consortium name="Mycorrhizal Genomics Consortium"/>
            <person name="Kohler A."/>
            <person name="Kuo A."/>
            <person name="Nagy L.G."/>
            <person name="Floudas D."/>
            <person name="Copeland A."/>
            <person name="Barry K.W."/>
            <person name="Cichocki N."/>
            <person name="Veneault-Fourrey C."/>
            <person name="LaButti K."/>
            <person name="Lindquist E.A."/>
            <person name="Lipzen A."/>
            <person name="Lundell T."/>
            <person name="Morin E."/>
            <person name="Murat C."/>
            <person name="Riley R."/>
            <person name="Ohm R."/>
            <person name="Sun H."/>
            <person name="Tunlid A."/>
            <person name="Henrissat B."/>
            <person name="Grigoriev I.V."/>
            <person name="Hibbett D.S."/>
            <person name="Martin F."/>
        </authorList>
    </citation>
    <scope>NUCLEOTIDE SEQUENCE [LARGE SCALE GENOMIC DNA]</scope>
    <source>
        <strain evidence="3 4">FD-317 M1</strain>
    </source>
</reference>
<dbReference type="Pfam" id="PF24883">
    <property type="entry name" value="NPHP3_N"/>
    <property type="match status" value="1"/>
</dbReference>
<dbReference type="InterPro" id="IPR056884">
    <property type="entry name" value="NPHP3-like_N"/>
</dbReference>
<evidence type="ECO:0000313" key="3">
    <source>
        <dbReference type="EMBL" id="KIK61993.1"/>
    </source>
</evidence>
<keyword evidence="4" id="KW-1185">Reference proteome</keyword>
<dbReference type="Gene3D" id="3.40.50.300">
    <property type="entry name" value="P-loop containing nucleotide triphosphate hydrolases"/>
    <property type="match status" value="1"/>
</dbReference>
<sequence length="790" mass="90975">MSSFSNARGFTINDGSFTNVAGDQYNFHVRGSGPEDLDFPGKGLGMLFKTAVVSAAHDAEQRFPPPNCHPGTRIRILEILRNWVNDNSTEIAPVYWLYGAAGVGKSAVAQTFSEEFASSRLAASFFFSRSDPTRNHLQHFFTTISLQLATSHFLGPLLRESIDLTIRHNPSIIHANLERQFQELIVKPCDYLTAEQWRELPQLIVIDGLDECIDIASQERLLSIIRKAKSHSMLPFKFLICSRPEPRIRNAFNHLDFRTIVARSDLGEAFESRMDLTKYLREEFNRIRRDHGSTMAHEPQDWPGEGIIQQLVQRACGQFIYATTVLKYIGEYHGLPTKQLETILNIIVPEDFDSPYPDLDLLYLQILSTCKQKELLLDVLAHLLDPDGVGIFMPKSYNRTSSHFIEGLFFLVRGEVGMLFFRMHSVLDIPDDISGSIRVRHASFVDFLRDKKRSRSYYVNTLQEAQRERITFYLLKRVSFSIKNDRNLLSMNSEFDIYARHKWCYYLQDCTSLSSRLLGALKDFDITGYLNVAAWLRNTSLETCISSLRKSLDDLSRVADWAKDTRSYQKSEHRQALDRLAKQYSLFEQGFRVRIEPTLKRGDRENLMTTIEVFKHTLCLPLSATPAVISALLKSQASSDQVRHILSSDWSCPPILPLDPTDSMSELHFDTVSIDFAEWNKHIGLQCLRILRNPSQSAEEGISFAKLEWMNYLLAKPARSYSEDDEIFQALMESLSAIRTSEDVRKVIEWVEHSGYSSQIKALHEWLQELENHRPKGRWTYRLFRRLKLR</sequence>
<evidence type="ECO:0000313" key="4">
    <source>
        <dbReference type="Proteomes" id="UP000053593"/>
    </source>
</evidence>
<dbReference type="SUPFAM" id="SSF52540">
    <property type="entry name" value="P-loop containing nucleoside triphosphate hydrolases"/>
    <property type="match status" value="1"/>
</dbReference>
<dbReference type="PANTHER" id="PTHR10039">
    <property type="entry name" value="AMELOGENIN"/>
    <property type="match status" value="1"/>
</dbReference>
<feature type="domain" description="Nephrocystin 3-like N-terminal" evidence="2">
    <location>
        <begin position="80"/>
        <end position="243"/>
    </location>
</feature>
<keyword evidence="1" id="KW-0677">Repeat</keyword>
<dbReference type="AlphaFoldDB" id="A0A0D0CZL4"/>
<dbReference type="InterPro" id="IPR027417">
    <property type="entry name" value="P-loop_NTPase"/>
</dbReference>
<dbReference type="Proteomes" id="UP000053593">
    <property type="component" value="Unassembled WGS sequence"/>
</dbReference>
<name>A0A0D0CZL4_9AGAR</name>
<evidence type="ECO:0000259" key="2">
    <source>
        <dbReference type="Pfam" id="PF24883"/>
    </source>
</evidence>
<dbReference type="EMBL" id="KN834769">
    <property type="protein sequence ID" value="KIK61993.1"/>
    <property type="molecule type" value="Genomic_DNA"/>
</dbReference>
<gene>
    <name evidence="3" type="ORF">GYMLUDRAFT_42422</name>
</gene>
<proteinExistence type="predicted"/>
<dbReference type="OrthoDB" id="5967843at2759"/>
<evidence type="ECO:0000256" key="1">
    <source>
        <dbReference type="ARBA" id="ARBA00022737"/>
    </source>
</evidence>
<dbReference type="HOGENOM" id="CLU_000288_6_10_1"/>